<proteinExistence type="predicted"/>
<gene>
    <name evidence="4" type="ORF">GP486_002511</name>
</gene>
<feature type="region of interest" description="Disordered" evidence="1">
    <location>
        <begin position="160"/>
        <end position="218"/>
    </location>
</feature>
<dbReference type="Proteomes" id="UP000750711">
    <property type="component" value="Unassembled WGS sequence"/>
</dbReference>
<keyword evidence="5" id="KW-1185">Reference proteome</keyword>
<keyword evidence="2" id="KW-1133">Transmembrane helix</keyword>
<keyword evidence="2" id="KW-0812">Transmembrane</keyword>
<keyword evidence="3" id="KW-0732">Signal</keyword>
<dbReference type="EMBL" id="JAGHQM010000283">
    <property type="protein sequence ID" value="KAH0562898.1"/>
    <property type="molecule type" value="Genomic_DNA"/>
</dbReference>
<evidence type="ECO:0000256" key="1">
    <source>
        <dbReference type="SAM" id="MobiDB-lite"/>
    </source>
</evidence>
<evidence type="ECO:0000256" key="2">
    <source>
        <dbReference type="SAM" id="Phobius"/>
    </source>
</evidence>
<evidence type="ECO:0000256" key="3">
    <source>
        <dbReference type="SAM" id="SignalP"/>
    </source>
</evidence>
<feature type="region of interest" description="Disordered" evidence="1">
    <location>
        <begin position="303"/>
        <end position="326"/>
    </location>
</feature>
<feature type="compositionally biased region" description="Gly residues" evidence="1">
    <location>
        <begin position="317"/>
        <end position="326"/>
    </location>
</feature>
<sequence>MVVLAHLAVICAAAVLVEGHAIQLAEMVEPGLSPRAAFYGGFALSATTCPAGTTSCGDSTQHSCCSNDQNCFTYAYEAFCCPDKSNCRSQVEALPVCADPSWTLFKSSLDYFCCQSGQVGVTASGAGVCAGSDVSVPQSKLASTALFDVSHLRPDESQITQVGGATDAPSPGAGSATAKFTAKTTSRATGSAPTGTSVSGDSSSGSSSSGSSSSSSSTKLSTGAVISIAICAAIAIGLIILFSWVCYRRGQRRAMQRQPPRQQPVYISEPVPAYSPAPPSQPAIEYKSPVVTPQAPMMPEQGYGHNPHATEIDSRTGTGGRVELGM</sequence>
<feature type="chain" id="PRO_5040214134" description="Transmembrane protein" evidence="3">
    <location>
        <begin position="20"/>
        <end position="326"/>
    </location>
</feature>
<name>A0A9P8RRN2_9PEZI</name>
<evidence type="ECO:0000313" key="5">
    <source>
        <dbReference type="Proteomes" id="UP000750711"/>
    </source>
</evidence>
<organism evidence="4 5">
    <name type="scientific">Trichoglossum hirsutum</name>
    <dbReference type="NCBI Taxonomy" id="265104"/>
    <lineage>
        <taxon>Eukaryota</taxon>
        <taxon>Fungi</taxon>
        <taxon>Dikarya</taxon>
        <taxon>Ascomycota</taxon>
        <taxon>Pezizomycotina</taxon>
        <taxon>Geoglossomycetes</taxon>
        <taxon>Geoglossales</taxon>
        <taxon>Geoglossaceae</taxon>
        <taxon>Trichoglossum</taxon>
    </lineage>
</organism>
<keyword evidence="2" id="KW-0472">Membrane</keyword>
<feature type="compositionally biased region" description="Low complexity" evidence="1">
    <location>
        <begin position="172"/>
        <end position="218"/>
    </location>
</feature>
<feature type="transmembrane region" description="Helical" evidence="2">
    <location>
        <begin position="224"/>
        <end position="247"/>
    </location>
</feature>
<feature type="signal peptide" evidence="3">
    <location>
        <begin position="1"/>
        <end position="19"/>
    </location>
</feature>
<accession>A0A9P8RRN2</accession>
<protein>
    <recommendedName>
        <fullName evidence="6">Transmembrane protein</fullName>
    </recommendedName>
</protein>
<comment type="caution">
    <text evidence="4">The sequence shown here is derived from an EMBL/GenBank/DDBJ whole genome shotgun (WGS) entry which is preliminary data.</text>
</comment>
<evidence type="ECO:0008006" key="6">
    <source>
        <dbReference type="Google" id="ProtNLM"/>
    </source>
</evidence>
<evidence type="ECO:0000313" key="4">
    <source>
        <dbReference type="EMBL" id="KAH0562898.1"/>
    </source>
</evidence>
<dbReference type="AlphaFoldDB" id="A0A9P8RRN2"/>
<reference evidence="4" key="1">
    <citation type="submission" date="2021-03" db="EMBL/GenBank/DDBJ databases">
        <title>Comparative genomics and phylogenomic investigation of the class Geoglossomycetes provide insights into ecological specialization and systematics.</title>
        <authorList>
            <person name="Melie T."/>
            <person name="Pirro S."/>
            <person name="Miller A.N."/>
            <person name="Quandt A."/>
        </authorList>
    </citation>
    <scope>NUCLEOTIDE SEQUENCE</scope>
    <source>
        <strain evidence="4">CAQ_001_2017</strain>
    </source>
</reference>